<evidence type="ECO:0000256" key="2">
    <source>
        <dbReference type="ARBA" id="ARBA00022679"/>
    </source>
</evidence>
<dbReference type="Proteomes" id="UP000499080">
    <property type="component" value="Unassembled WGS sequence"/>
</dbReference>
<dbReference type="Gene3D" id="3.40.50.300">
    <property type="entry name" value="P-loop containing nucleotide triphosphate hydrolases"/>
    <property type="match status" value="1"/>
</dbReference>
<dbReference type="InterPro" id="IPR027417">
    <property type="entry name" value="P-loop_NTPase"/>
</dbReference>
<feature type="non-terminal residue" evidence="4">
    <location>
        <position position="1"/>
    </location>
</feature>
<feature type="non-terminal residue" evidence="4">
    <location>
        <position position="175"/>
    </location>
</feature>
<dbReference type="AlphaFoldDB" id="A0A4Y2RNV9"/>
<accession>A0A4Y2RNV9</accession>
<comment type="caution">
    <text evidence="4">The sequence shown here is derived from an EMBL/GenBank/DDBJ whole genome shotgun (WGS) entry which is preliminary data.</text>
</comment>
<dbReference type="SUPFAM" id="SSF52540">
    <property type="entry name" value="P-loop containing nucleoside triphosphate hydrolases"/>
    <property type="match status" value="1"/>
</dbReference>
<dbReference type="GO" id="GO:0008146">
    <property type="term" value="F:sulfotransferase activity"/>
    <property type="evidence" value="ECO:0007669"/>
    <property type="project" value="InterPro"/>
</dbReference>
<name>A0A4Y2RNV9_ARAVE</name>
<gene>
    <name evidence="4" type="primary">SULT1C2_0</name>
    <name evidence="4" type="ORF">AVEN_9491_1</name>
</gene>
<dbReference type="PANTHER" id="PTHR11783">
    <property type="entry name" value="SULFOTRANSFERASE SULT"/>
    <property type="match status" value="1"/>
</dbReference>
<dbReference type="Pfam" id="PF00685">
    <property type="entry name" value="Sulfotransfer_1"/>
    <property type="match status" value="1"/>
</dbReference>
<evidence type="ECO:0000313" key="5">
    <source>
        <dbReference type="Proteomes" id="UP000499080"/>
    </source>
</evidence>
<evidence type="ECO:0000259" key="3">
    <source>
        <dbReference type="Pfam" id="PF00685"/>
    </source>
</evidence>
<proteinExistence type="inferred from homology"/>
<protein>
    <submittedName>
        <fullName evidence="4">Sulfotransferase 1C2</fullName>
    </submittedName>
</protein>
<organism evidence="4 5">
    <name type="scientific">Araneus ventricosus</name>
    <name type="common">Orbweaver spider</name>
    <name type="synonym">Epeira ventricosa</name>
    <dbReference type="NCBI Taxonomy" id="182803"/>
    <lineage>
        <taxon>Eukaryota</taxon>
        <taxon>Metazoa</taxon>
        <taxon>Ecdysozoa</taxon>
        <taxon>Arthropoda</taxon>
        <taxon>Chelicerata</taxon>
        <taxon>Arachnida</taxon>
        <taxon>Araneae</taxon>
        <taxon>Araneomorphae</taxon>
        <taxon>Entelegynae</taxon>
        <taxon>Araneoidea</taxon>
        <taxon>Araneidae</taxon>
        <taxon>Araneus</taxon>
    </lineage>
</organism>
<keyword evidence="2 4" id="KW-0808">Transferase</keyword>
<keyword evidence="5" id="KW-1185">Reference proteome</keyword>
<dbReference type="InterPro" id="IPR000863">
    <property type="entry name" value="Sulfotransferase_dom"/>
</dbReference>
<evidence type="ECO:0000256" key="1">
    <source>
        <dbReference type="ARBA" id="ARBA00005771"/>
    </source>
</evidence>
<sequence>PWSEQAKYIYVARNPKDCCVSYFHHTKNLPQHGFKGDFDEYFELFLSGKVDYGDYFDHLMEWYEHRNDPNVLFMTYEQIQEDTETSVLKMASFIDDEKYAEPLRKDRQILNNILEFSSFQYMKEAAKKRIDVIASMTDDEIQNSDLPDGEKRRYSRIRQEVANRKELNTHAMDNV</sequence>
<feature type="domain" description="Sulfotransferase" evidence="3">
    <location>
        <begin position="2"/>
        <end position="129"/>
    </location>
</feature>
<dbReference type="EMBL" id="BGPR01146430">
    <property type="protein sequence ID" value="GBN77502.1"/>
    <property type="molecule type" value="Genomic_DNA"/>
</dbReference>
<dbReference type="OrthoDB" id="205623at2759"/>
<comment type="similarity">
    <text evidence="1">Belongs to the sulfotransferase 1 family.</text>
</comment>
<evidence type="ECO:0000313" key="4">
    <source>
        <dbReference type="EMBL" id="GBN77502.1"/>
    </source>
</evidence>
<reference evidence="4 5" key="1">
    <citation type="journal article" date="2019" name="Sci. Rep.">
        <title>Orb-weaving spider Araneus ventricosus genome elucidates the spidroin gene catalogue.</title>
        <authorList>
            <person name="Kono N."/>
            <person name="Nakamura H."/>
            <person name="Ohtoshi R."/>
            <person name="Moran D.A.P."/>
            <person name="Shinohara A."/>
            <person name="Yoshida Y."/>
            <person name="Fujiwara M."/>
            <person name="Mori M."/>
            <person name="Tomita M."/>
            <person name="Arakawa K."/>
        </authorList>
    </citation>
    <scope>NUCLEOTIDE SEQUENCE [LARGE SCALE GENOMIC DNA]</scope>
</reference>